<proteinExistence type="predicted"/>
<dbReference type="SUPFAM" id="SSF53098">
    <property type="entry name" value="Ribonuclease H-like"/>
    <property type="match status" value="1"/>
</dbReference>
<dbReference type="InterPro" id="IPR009057">
    <property type="entry name" value="Homeodomain-like_sf"/>
</dbReference>
<organism evidence="3 4">
    <name type="scientific">Streptomyces vastus</name>
    <dbReference type="NCBI Taxonomy" id="285451"/>
    <lineage>
        <taxon>Bacteria</taxon>
        <taxon>Bacillati</taxon>
        <taxon>Actinomycetota</taxon>
        <taxon>Actinomycetes</taxon>
        <taxon>Kitasatosporales</taxon>
        <taxon>Streptomycetaceae</taxon>
        <taxon>Streptomyces</taxon>
    </lineage>
</organism>
<gene>
    <name evidence="3" type="ORF">GCM10010307_64620</name>
</gene>
<accession>A0ABN3RI34</accession>
<feature type="domain" description="Integrase catalytic" evidence="2">
    <location>
        <begin position="262"/>
        <end position="492"/>
    </location>
</feature>
<dbReference type="PROSITE" id="PS50994">
    <property type="entry name" value="INTEGRASE"/>
    <property type="match status" value="1"/>
</dbReference>
<dbReference type="SUPFAM" id="SSF46689">
    <property type="entry name" value="Homeodomain-like"/>
    <property type="match status" value="1"/>
</dbReference>
<evidence type="ECO:0000259" key="2">
    <source>
        <dbReference type="PROSITE" id="PS50994"/>
    </source>
</evidence>
<evidence type="ECO:0000256" key="1">
    <source>
        <dbReference type="SAM" id="MobiDB-lite"/>
    </source>
</evidence>
<dbReference type="InterPro" id="IPR055247">
    <property type="entry name" value="InsJ-like_HTH"/>
</dbReference>
<name>A0ABN3RI34_9ACTN</name>
<comment type="caution">
    <text evidence="3">The sequence shown here is derived from an EMBL/GenBank/DDBJ whole genome shotgun (WGS) entry which is preliminary data.</text>
</comment>
<dbReference type="Gene3D" id="3.30.420.10">
    <property type="entry name" value="Ribonuclease H-like superfamily/Ribonuclease H"/>
    <property type="match status" value="1"/>
</dbReference>
<dbReference type="EMBL" id="BAAASJ010000099">
    <property type="protein sequence ID" value="GAA2653259.1"/>
    <property type="molecule type" value="Genomic_DNA"/>
</dbReference>
<dbReference type="PANTHER" id="PTHR35004">
    <property type="entry name" value="TRANSPOSASE RV3428C-RELATED"/>
    <property type="match status" value="1"/>
</dbReference>
<keyword evidence="4" id="KW-1185">Reference proteome</keyword>
<dbReference type="InterPro" id="IPR001584">
    <property type="entry name" value="Integrase_cat-core"/>
</dbReference>
<dbReference type="InterPro" id="IPR012337">
    <property type="entry name" value="RNaseH-like_sf"/>
</dbReference>
<dbReference type="Pfam" id="PF13518">
    <property type="entry name" value="HTH_28"/>
    <property type="match status" value="1"/>
</dbReference>
<reference evidence="3 4" key="1">
    <citation type="journal article" date="2019" name="Int. J. Syst. Evol. Microbiol.">
        <title>The Global Catalogue of Microorganisms (GCM) 10K type strain sequencing project: providing services to taxonomists for standard genome sequencing and annotation.</title>
        <authorList>
            <consortium name="The Broad Institute Genomics Platform"/>
            <consortium name="The Broad Institute Genome Sequencing Center for Infectious Disease"/>
            <person name="Wu L."/>
            <person name="Ma J."/>
        </authorList>
    </citation>
    <scope>NUCLEOTIDE SEQUENCE [LARGE SCALE GENOMIC DNA]</scope>
    <source>
        <strain evidence="3 4">JCM 4524</strain>
    </source>
</reference>
<protein>
    <submittedName>
        <fullName evidence="3">Helix-turn-helix domain-containing protein</fullName>
    </submittedName>
</protein>
<dbReference type="InterPro" id="IPR036397">
    <property type="entry name" value="RNaseH_sf"/>
</dbReference>
<dbReference type="RefSeq" id="WP_344394569.1">
    <property type="nucleotide sequence ID" value="NZ_BAAASJ010000099.1"/>
</dbReference>
<sequence length="707" mass="78947">MSGAGTRVGVGTRFLYDGEAVEVVELAATTAGNEVVLKDSRGRVQRLSLKELLFSDRARVLPDGPGPSGADADEVASVVLDQLNGEERELTAERAGHMREVLTGYRSGSPELVVDGEPRDEYTPAAPMEAKKTAKAAELGVTVRTIERWLAAFRDQGEAGLAPRKGHADGPAASADRRWVETALEVMAEHVDKSRPSRTMVIERTRARVIARFGPEVVPQPSRATAFRILEDLERRHPLFRLSTKRNRDIADRPEGPYGKLRPTRPGEYLLMDSTRLDVFAFDPLTLRWVQAELSVGMDWYTRCITGVRVTPVSTKAVDVASVLFESFRPRPFSESWPRGAVWPEHGIPRTALVDVAVEGVGLASPPIAPETLVVDHGKVYVSDHLSSVCRRMGISIQPARLRTGRDKGPVERFFRTLREDLLQALPGYKGPDIHSRGEDPEGEAFFFLDELEEIIREWTATVYHCRPHSSLVDPGLPGLRMSPAQMFEHGMARAGYIEVPRDRDLAFEFLPTKWRTIQHYGVEIGRRRYSGPGLPDPGIRSPYDGPVKNGWPFQIDPDDITRIYFRDFDHHWQTLTWEHAPSARMPLSEDALAFARQLAATKYRYPDDRLAVADLLERWNLGLGTTLAERRMALRLSREQAAIDLPDTEQEAVVSLPSVREALGQDDRPAETDVQEPVAETGDDDEADLEDLAQESDFYADALEDV</sequence>
<evidence type="ECO:0000313" key="4">
    <source>
        <dbReference type="Proteomes" id="UP001500151"/>
    </source>
</evidence>
<feature type="region of interest" description="Disordered" evidence="1">
    <location>
        <begin position="661"/>
        <end position="688"/>
    </location>
</feature>
<evidence type="ECO:0000313" key="3">
    <source>
        <dbReference type="EMBL" id="GAA2653259.1"/>
    </source>
</evidence>
<dbReference type="PANTHER" id="PTHR35004:SF6">
    <property type="entry name" value="TRANSPOSASE"/>
    <property type="match status" value="1"/>
</dbReference>
<dbReference type="Proteomes" id="UP001500151">
    <property type="component" value="Unassembled WGS sequence"/>
</dbReference>